<gene>
    <name evidence="1" type="primary">SSCI00960.1</name>
</gene>
<dbReference type="Proteomes" id="UP000242770">
    <property type="component" value="Unassembled WGS sequence"/>
</dbReference>
<accession>A0A0F7RZQ6</accession>
<protein>
    <submittedName>
        <fullName evidence="1">Uncharacterized protein</fullName>
    </submittedName>
</protein>
<reference evidence="2" key="1">
    <citation type="submission" date="2014-06" db="EMBL/GenBank/DDBJ databases">
        <authorList>
            <person name="Berkman P.J."/>
        </authorList>
    </citation>
    <scope>NUCLEOTIDE SEQUENCE [LARGE SCALE GENOMIC DNA]</scope>
</reference>
<sequence>MPVHTLAPLSRAPEVESTNQQAWFDTLAQALAKHDLGTNKYAHLLRLNTLD</sequence>
<evidence type="ECO:0000313" key="2">
    <source>
        <dbReference type="Proteomes" id="UP000242770"/>
    </source>
</evidence>
<dbReference type="AlphaFoldDB" id="A0A0F7RZQ6"/>
<organism evidence="1 2">
    <name type="scientific">Sporisorium scitamineum</name>
    <dbReference type="NCBI Taxonomy" id="49012"/>
    <lineage>
        <taxon>Eukaryota</taxon>
        <taxon>Fungi</taxon>
        <taxon>Dikarya</taxon>
        <taxon>Basidiomycota</taxon>
        <taxon>Ustilaginomycotina</taxon>
        <taxon>Ustilaginomycetes</taxon>
        <taxon>Ustilaginales</taxon>
        <taxon>Ustilaginaceae</taxon>
        <taxon>Sporisorium</taxon>
    </lineage>
</organism>
<keyword evidence="2" id="KW-1185">Reference proteome</keyword>
<evidence type="ECO:0000313" key="1">
    <source>
        <dbReference type="EMBL" id="CDW93868.1"/>
    </source>
</evidence>
<name>A0A0F7RZQ6_9BASI</name>
<proteinExistence type="predicted"/>
<dbReference type="EMBL" id="CCFA01000084">
    <property type="protein sequence ID" value="CDW93868.1"/>
    <property type="molecule type" value="Genomic_DNA"/>
</dbReference>